<gene>
    <name evidence="1" type="ORF">HGA07_25060</name>
</gene>
<evidence type="ECO:0000313" key="2">
    <source>
        <dbReference type="Proteomes" id="UP000523447"/>
    </source>
</evidence>
<organism evidence="1 2">
    <name type="scientific">Nocardia veterana</name>
    <dbReference type="NCBI Taxonomy" id="132249"/>
    <lineage>
        <taxon>Bacteria</taxon>
        <taxon>Bacillati</taxon>
        <taxon>Actinomycetota</taxon>
        <taxon>Actinomycetes</taxon>
        <taxon>Mycobacteriales</taxon>
        <taxon>Nocardiaceae</taxon>
        <taxon>Nocardia</taxon>
    </lineage>
</organism>
<sequence>MAGVVDLVNETAERLEAMPSDVTAATALAYAHTGFGALTLAAAVLSGQASSARASELAAINLAVVAAHEDIAAVVDEQLLDDVIDTRVIELLEDAENLPRIRASARYLREAAMRTVTATRVVLTDLAAAQEIPAPLREAIAEAGSIVDDIHILLDGPAHLRSALAEDYYERVIVQSGE</sequence>
<accession>A0A7X6M261</accession>
<proteinExistence type="predicted"/>
<reference evidence="1 2" key="1">
    <citation type="submission" date="2020-04" db="EMBL/GenBank/DDBJ databases">
        <title>MicrobeNet Type strains.</title>
        <authorList>
            <person name="Nicholson A.C."/>
        </authorList>
    </citation>
    <scope>NUCLEOTIDE SEQUENCE [LARGE SCALE GENOMIC DNA]</scope>
    <source>
        <strain evidence="1 2">DSM 44445</strain>
    </source>
</reference>
<evidence type="ECO:0000313" key="1">
    <source>
        <dbReference type="EMBL" id="NKY88873.1"/>
    </source>
</evidence>
<protein>
    <submittedName>
        <fullName evidence="1">Uncharacterized protein</fullName>
    </submittedName>
</protein>
<keyword evidence="2" id="KW-1185">Reference proteome</keyword>
<comment type="caution">
    <text evidence="1">The sequence shown here is derived from an EMBL/GenBank/DDBJ whole genome shotgun (WGS) entry which is preliminary data.</text>
</comment>
<name>A0A7X6M261_9NOCA</name>
<dbReference type="AlphaFoldDB" id="A0A7X6M261"/>
<dbReference type="EMBL" id="JAAXPE010000036">
    <property type="protein sequence ID" value="NKY88873.1"/>
    <property type="molecule type" value="Genomic_DNA"/>
</dbReference>
<dbReference type="Proteomes" id="UP000523447">
    <property type="component" value="Unassembled WGS sequence"/>
</dbReference>
<dbReference type="RefSeq" id="WP_040724001.1">
    <property type="nucleotide sequence ID" value="NZ_CAWPHS010000030.1"/>
</dbReference>